<dbReference type="Gene3D" id="3.40.50.1000">
    <property type="entry name" value="HAD superfamily/HAD-like"/>
    <property type="match status" value="1"/>
</dbReference>
<dbReference type="EMBL" id="QZAL01000044">
    <property type="protein sequence ID" value="THW44174.1"/>
    <property type="molecule type" value="Genomic_DNA"/>
</dbReference>
<protein>
    <submittedName>
        <fullName evidence="1">HAD-like protein</fullName>
    </submittedName>
</protein>
<evidence type="ECO:0000313" key="1">
    <source>
        <dbReference type="EMBL" id="THW44174.1"/>
    </source>
</evidence>
<dbReference type="Gene3D" id="1.10.150.240">
    <property type="entry name" value="Putative phosphatase, domain 2"/>
    <property type="match status" value="1"/>
</dbReference>
<dbReference type="Proteomes" id="UP000310687">
    <property type="component" value="Unassembled WGS sequence"/>
</dbReference>
<gene>
    <name evidence="1" type="ORF">D6D22_04119</name>
</gene>
<name>A0A4V4IIV7_AURPU</name>
<dbReference type="InterPro" id="IPR023198">
    <property type="entry name" value="PGP-like_dom2"/>
</dbReference>
<dbReference type="SUPFAM" id="SSF56784">
    <property type="entry name" value="HAD-like"/>
    <property type="match status" value="1"/>
</dbReference>
<organism evidence="1 2">
    <name type="scientific">Aureobasidium pullulans</name>
    <name type="common">Black yeast</name>
    <name type="synonym">Pullularia pullulans</name>
    <dbReference type="NCBI Taxonomy" id="5580"/>
    <lineage>
        <taxon>Eukaryota</taxon>
        <taxon>Fungi</taxon>
        <taxon>Dikarya</taxon>
        <taxon>Ascomycota</taxon>
        <taxon>Pezizomycotina</taxon>
        <taxon>Dothideomycetes</taxon>
        <taxon>Dothideomycetidae</taxon>
        <taxon>Dothideales</taxon>
        <taxon>Saccotheciaceae</taxon>
        <taxon>Aureobasidium</taxon>
    </lineage>
</organism>
<dbReference type="InterPro" id="IPR036412">
    <property type="entry name" value="HAD-like_sf"/>
</dbReference>
<comment type="caution">
    <text evidence="1">The sequence shown here is derived from an EMBL/GenBank/DDBJ whole genome shotgun (WGS) entry which is preliminary data.</text>
</comment>
<dbReference type="PANTHER" id="PTHR47829:SF1">
    <property type="entry name" value="HAD FAMILY PHOSPHATASE"/>
    <property type="match status" value="1"/>
</dbReference>
<reference evidence="1 2" key="1">
    <citation type="submission" date="2018-10" db="EMBL/GenBank/DDBJ databases">
        <title>Fifty Aureobasidium pullulans genomes reveal a recombining polyextremotolerant generalist.</title>
        <authorList>
            <person name="Gostincar C."/>
            <person name="Turk M."/>
            <person name="Zajc J."/>
            <person name="Gunde-Cimerman N."/>
        </authorList>
    </citation>
    <scope>NUCLEOTIDE SEQUENCE [LARGE SCALE GENOMIC DNA]</scope>
    <source>
        <strain evidence="1 2">EXF-11013</strain>
    </source>
</reference>
<dbReference type="SFLD" id="SFLDS00003">
    <property type="entry name" value="Haloacid_Dehalogenase"/>
    <property type="match status" value="1"/>
</dbReference>
<dbReference type="SFLD" id="SFLDG01129">
    <property type="entry name" value="C1.5:_HAD__Beta-PGM__Phosphata"/>
    <property type="match status" value="1"/>
</dbReference>
<dbReference type="PANTHER" id="PTHR47829">
    <property type="entry name" value="HYDROLASE, PUTATIVE (AFU_ORTHOLOGUE AFUA_1G12880)-RELATED"/>
    <property type="match status" value="1"/>
</dbReference>
<evidence type="ECO:0000313" key="2">
    <source>
        <dbReference type="Proteomes" id="UP000310687"/>
    </source>
</evidence>
<dbReference type="AlphaFoldDB" id="A0A4V4IIV7"/>
<dbReference type="InterPro" id="IPR023214">
    <property type="entry name" value="HAD_sf"/>
</dbReference>
<sequence>MSSPPPKVLLFDIGGVCVVSPFAAILAYEKENSIPIGWINTAISASGKHGAWALLERGKIPLDSSFFRAFSSDLCSEPPWRQFYIKHLLQNQRKEETTTTTTTAQAIEEAAYQVPAPPKIDGEKLYWEMMTVSRKPDVWMWPALQKLRKHATEEKGYILAALSNTCIFPADHPFTSSTSPDGIFHAKLRGIFDLFVSSAHVGMRKPDVEIYEYTIGELDRLVRERGDEDGVQAGDIVFFDDIGTNLRTGREVGMRTVKVELGRADKAVVELERLTGLSLLEGERGKL</sequence>
<dbReference type="InterPro" id="IPR052898">
    <property type="entry name" value="ACAD10-like"/>
</dbReference>
<accession>A0A4V4IIV7</accession>
<proteinExistence type="predicted"/>